<evidence type="ECO:0000256" key="2">
    <source>
        <dbReference type="SAM" id="Phobius"/>
    </source>
</evidence>
<dbReference type="SUPFAM" id="SSF103491">
    <property type="entry name" value="Preprotein translocase SecY subunit"/>
    <property type="match status" value="1"/>
</dbReference>
<evidence type="ECO:0000256" key="1">
    <source>
        <dbReference type="RuleBase" id="RU004349"/>
    </source>
</evidence>
<comment type="caution">
    <text evidence="4">The sequence shown here is derived from an EMBL/GenBank/DDBJ whole genome shotgun (WGS) entry which is preliminary data.</text>
</comment>
<dbReference type="Gene3D" id="1.10.3370.10">
    <property type="entry name" value="SecY subunit domain"/>
    <property type="match status" value="1"/>
</dbReference>
<dbReference type="EMBL" id="DTBD01000025">
    <property type="protein sequence ID" value="HGQ64342.1"/>
    <property type="molecule type" value="Genomic_DNA"/>
</dbReference>
<feature type="transmembrane region" description="Helical" evidence="2">
    <location>
        <begin position="33"/>
        <end position="54"/>
    </location>
</feature>
<keyword evidence="2" id="KW-1133">Transmembrane helix</keyword>
<sequence>MLILDFIGVLAKIGQVIPSAPKPIRRPSLGRRILYTALAAISFILLTATPLYGIDRAGLTQLSPIVSIVLAMSSGTLAQLGIGPIVTGGLILQILVGAKILDLDLSNPEDRSKFTLATKGLAIILAAVEAAGFVISGMYWYIPQIKPLWIKAIVFLQLMWGAILIITLDEALQKGWGLGSGVSLFILIGVAQRFFAELLAVHPVSEEITEPLGLIPYMVNLIRDGNINLYDMFVGRLFRGLPSLTGLVATIVMIAVITYLSVAHINIPITLARYGGIRTRVPLQLMYVTNIPVLLTAILISDVVLVLNLIESYLRVDVSGIRLFLSSPSLARVVYNPFPTLGYIAFFMLLCIGFGILWIEIAGLNPEAQAENLVRSDLNVPGMRRSSRILSSYLARYIYPLTIFSSIAVATIALAGDLLGTFGSGTGLLLAVGILYNFYQILAYERTIEMYPLLKRFIGE</sequence>
<feature type="transmembrane region" description="Helical" evidence="2">
    <location>
        <begin position="340"/>
        <end position="359"/>
    </location>
</feature>
<dbReference type="GO" id="GO:0016020">
    <property type="term" value="C:membrane"/>
    <property type="evidence" value="ECO:0007669"/>
    <property type="project" value="InterPro"/>
</dbReference>
<dbReference type="InterPro" id="IPR023201">
    <property type="entry name" value="SecY_dom_sf"/>
</dbReference>
<evidence type="ECO:0000313" key="4">
    <source>
        <dbReference type="EMBL" id="HGQ64342.1"/>
    </source>
</evidence>
<dbReference type="InterPro" id="IPR002208">
    <property type="entry name" value="SecY/SEC61-alpha"/>
</dbReference>
<dbReference type="AlphaFoldDB" id="A0A7C4NLI6"/>
<feature type="transmembrane region" description="Helical" evidence="2">
    <location>
        <begin position="244"/>
        <end position="265"/>
    </location>
</feature>
<dbReference type="PRINTS" id="PR00303">
    <property type="entry name" value="SECYTRNLCASE"/>
</dbReference>
<feature type="transmembrane region" description="Helical" evidence="2">
    <location>
        <begin position="80"/>
        <end position="101"/>
    </location>
</feature>
<dbReference type="Pfam" id="PF00344">
    <property type="entry name" value="SecY"/>
    <property type="match status" value="1"/>
</dbReference>
<protein>
    <submittedName>
        <fullName evidence="4">Preprotein translocase subunit SecY</fullName>
    </submittedName>
</protein>
<dbReference type="NCBIfam" id="NF006341">
    <property type="entry name" value="PRK08568.1-5"/>
    <property type="match status" value="1"/>
</dbReference>
<reference evidence="4" key="1">
    <citation type="journal article" date="2020" name="mSystems">
        <title>Genome- and Community-Level Interaction Insights into Carbon Utilization and Element Cycling Functions of Hydrothermarchaeota in Hydrothermal Sediment.</title>
        <authorList>
            <person name="Zhou Z."/>
            <person name="Liu Y."/>
            <person name="Xu W."/>
            <person name="Pan J."/>
            <person name="Luo Z.H."/>
            <person name="Li M."/>
        </authorList>
    </citation>
    <scope>NUCLEOTIDE SEQUENCE [LARGE SCALE GENOMIC DNA]</scope>
    <source>
        <strain evidence="4">SpSt-637</strain>
        <strain evidence="3">SpSt-667</strain>
    </source>
</reference>
<gene>
    <name evidence="4" type="primary">secY</name>
    <name evidence="4" type="ORF">ENU08_03770</name>
    <name evidence="3" type="ORF">ENU41_04690</name>
</gene>
<feature type="transmembrane region" description="Helical" evidence="2">
    <location>
        <begin position="121"/>
        <end position="142"/>
    </location>
</feature>
<comment type="similarity">
    <text evidence="1">Belongs to the SecY/SEC61-alpha family.</text>
</comment>
<keyword evidence="2" id="KW-0812">Transmembrane</keyword>
<dbReference type="EMBL" id="DTCK01000034">
    <property type="protein sequence ID" value="HGQ35957.1"/>
    <property type="molecule type" value="Genomic_DNA"/>
</dbReference>
<proteinExistence type="inferred from homology"/>
<keyword evidence="2" id="KW-0472">Membrane</keyword>
<dbReference type="PIRSF" id="PIRSF004557">
    <property type="entry name" value="SecY"/>
    <property type="match status" value="1"/>
</dbReference>
<feature type="transmembrane region" description="Helical" evidence="2">
    <location>
        <begin position="285"/>
        <end position="310"/>
    </location>
</feature>
<accession>A0A7C4NLI6</accession>
<organism evidence="4">
    <name type="scientific">Ignisphaera aggregans</name>
    <dbReference type="NCBI Taxonomy" id="334771"/>
    <lineage>
        <taxon>Archaea</taxon>
        <taxon>Thermoproteota</taxon>
        <taxon>Thermoprotei</taxon>
        <taxon>Desulfurococcales</taxon>
        <taxon>Desulfurococcaceae</taxon>
        <taxon>Ignisphaera</taxon>
    </lineage>
</organism>
<feature type="transmembrane region" description="Helical" evidence="2">
    <location>
        <begin position="175"/>
        <end position="195"/>
    </location>
</feature>
<name>A0A7C4NLI6_9CREN</name>
<dbReference type="GO" id="GO:0015031">
    <property type="term" value="P:protein transport"/>
    <property type="evidence" value="ECO:0007669"/>
    <property type="project" value="InterPro"/>
</dbReference>
<dbReference type="PANTHER" id="PTHR10906">
    <property type="entry name" value="SECY/SEC61-ALPHA FAMILY MEMBER"/>
    <property type="match status" value="1"/>
</dbReference>
<evidence type="ECO:0000313" key="3">
    <source>
        <dbReference type="EMBL" id="HGQ35957.1"/>
    </source>
</evidence>
<feature type="transmembrane region" description="Helical" evidence="2">
    <location>
        <begin position="393"/>
        <end position="415"/>
    </location>
</feature>
<feature type="transmembrane region" description="Helical" evidence="2">
    <location>
        <begin position="421"/>
        <end position="439"/>
    </location>
</feature>
<feature type="transmembrane region" description="Helical" evidence="2">
    <location>
        <begin position="148"/>
        <end position="168"/>
    </location>
</feature>